<sequence>MATFKLIAVNSLQKALKAAVDAKRNVTISALFHGLVSSNVAFAADMRKEDAADFDVVLRVLLPIRYNKEARQYQFDQKKAFASAEKLGLMLEAVRAEYRNADKAAREQIVQDFYSLCMSYYDDKATEAKSNSLDADALRDSAFNRVKSSIKNAKEKGVTDAALVELLIAQGVDVRGILNAEKATA</sequence>
<proteinExistence type="predicted"/>
<evidence type="ECO:0000313" key="1">
    <source>
        <dbReference type="EMBL" id="QBP32903.1"/>
    </source>
</evidence>
<organism evidence="1 2">
    <name type="scientific">Shigella phage Buco</name>
    <dbReference type="NCBI Taxonomy" id="2530183"/>
    <lineage>
        <taxon>Viruses</taxon>
        <taxon>Duplodnaviria</taxon>
        <taxon>Heunggongvirae</taxon>
        <taxon>Uroviricota</taxon>
        <taxon>Caudoviricetes</taxon>
        <taxon>Autographivirales</taxon>
        <taxon>Autoscriptoviridae</taxon>
        <taxon>Slopekvirinae</taxon>
        <taxon>Bucovirus</taxon>
        <taxon>Bucovirus buco</taxon>
    </lineage>
</organism>
<name>A0A482JJK9_9CAUD</name>
<keyword evidence="2" id="KW-1185">Reference proteome</keyword>
<evidence type="ECO:0000313" key="2">
    <source>
        <dbReference type="Proteomes" id="UP000294568"/>
    </source>
</evidence>
<gene>
    <name evidence="1" type="ORF">HRP29_gp3</name>
</gene>
<dbReference type="EMBL" id="MK562503">
    <property type="protein sequence ID" value="QBP32903.1"/>
    <property type="molecule type" value="Genomic_DNA"/>
</dbReference>
<accession>A0A482JJK9</accession>
<dbReference type="Proteomes" id="UP000294568">
    <property type="component" value="Segment"/>
</dbReference>
<protein>
    <submittedName>
        <fullName evidence="1">Uncharacterized protein</fullName>
    </submittedName>
</protein>
<reference evidence="1 2" key="1">
    <citation type="submission" date="2019-02" db="EMBL/GenBank/DDBJ databases">
        <title>A cornucopia of Shigella phages from the Cornhusker state.</title>
        <authorList>
            <person name="Doore S.M."/>
            <person name="Schrad J.R."/>
            <person name="Perrett H.R."/>
            <person name="Dover J.A."/>
            <person name="Schrad K.P."/>
            <person name="Dean W.F."/>
            <person name="Parent K.N."/>
        </authorList>
    </citation>
    <scope>NUCLEOTIDE SEQUENCE [LARGE SCALE GENOMIC DNA]</scope>
</reference>